<feature type="transmembrane region" description="Helical" evidence="10">
    <location>
        <begin position="808"/>
        <end position="831"/>
    </location>
</feature>
<evidence type="ECO:0000313" key="15">
    <source>
        <dbReference type="Proteomes" id="UP001527925"/>
    </source>
</evidence>
<comment type="subcellular location">
    <subcellularLocation>
        <location evidence="1">Vacuole membrane</location>
        <topology evidence="1">Multi-pass membrane protein</topology>
    </subcellularLocation>
</comment>
<feature type="transmembrane region" description="Helical" evidence="10">
    <location>
        <begin position="908"/>
        <end position="925"/>
    </location>
</feature>
<dbReference type="SUPFAM" id="SSF52540">
    <property type="entry name" value="P-loop containing nucleoside triphosphate hydrolases"/>
    <property type="match status" value="2"/>
</dbReference>
<dbReference type="CDD" id="cd03250">
    <property type="entry name" value="ABCC_MRP_domain1"/>
    <property type="match status" value="1"/>
</dbReference>
<feature type="domain" description="ABC transmembrane type-1" evidence="13">
    <location>
        <begin position="83"/>
        <end position="369"/>
    </location>
</feature>
<dbReference type="Gene3D" id="1.20.1560.10">
    <property type="entry name" value="ABC transporter type 1, transmembrane domain"/>
    <property type="match status" value="2"/>
</dbReference>
<keyword evidence="4" id="KW-0677">Repeat</keyword>
<accession>A0ABR4N158</accession>
<feature type="transmembrane region" description="Helical" evidence="10">
    <location>
        <begin position="119"/>
        <end position="142"/>
    </location>
</feature>
<dbReference type="InterPro" id="IPR044746">
    <property type="entry name" value="ABCC_6TM_D1"/>
</dbReference>
<dbReference type="InterPro" id="IPR050173">
    <property type="entry name" value="ABC_transporter_C-like"/>
</dbReference>
<evidence type="ECO:0000256" key="11">
    <source>
        <dbReference type="SAM" id="SignalP"/>
    </source>
</evidence>
<evidence type="ECO:0000256" key="5">
    <source>
        <dbReference type="ARBA" id="ARBA00022741"/>
    </source>
</evidence>
<evidence type="ECO:0000256" key="2">
    <source>
        <dbReference type="ARBA" id="ARBA00022448"/>
    </source>
</evidence>
<dbReference type="PROSITE" id="PS50893">
    <property type="entry name" value="ABC_TRANSPORTER_2"/>
    <property type="match status" value="2"/>
</dbReference>
<sequence>MAPTRNPLSVLTVSWIVGLITTGARRPLVAEDLDDLPPAEQAKNLARVLDPAWDAYRSAPTREARAAVSFARPLLRRFGPSFILALVATATSLAATLLTPTFIRHIILWLTPGADTSELFIRSGIGLIFALFVLQLVSTLAVNSRAQIVQVLQQNVQSVLLSAVFEKSLRLSQTAQKTFTEGRIINLVNVDTGLVGNAVLRLIYIIVSPIQIAASVYLISRLIGVAVWGGTGFLIFVLLIQLVFVSQIAAKQDSLLKLGDERIKLMREILYGMKVIKFRALEPLFSKLVNAIRTNQLRVLAALALIIVVNIGIYQITPMFMPIIAFAVYARISDGGRLDPSIVFPAFTLFMQLFDPFIQLAESLPTIGMGFASWRRIDAFLHAEELPVDATSAQDKLAVKDSLTAVEIVSASFEWPTDPEESEAKSRGSSKAAGDGDVDKESSNASSASGTIAMVEVAAGTEAPPTGEAKSGPFSLQDISVSIPRGELVVIVGPVGSGKSSLLSALAGGMIHTSGQATINGSVSLCTQQPWILTETVKGNILFGNACDDERLARVMRVCGLERDLAMLPKGADTQIGEKGVNLSGGQKARVALARALYLDSDVVLLDDPIAALDAQVGAQVFADAIKNYLKSKTILLVTHQLHFLPQADRVVVMDGGRVVEQGRFDDLMAKPDGVLAKMMENHRLDEDSDIESATQGEKADGGVRRRRASNVKHDAVAQNAVKVEDLGADDDDEEGDTSGGLIKSEERFTGRVQFATYKLYVKASGGWVYVTLLAIGAIFSTAAQVMTDLWLSFWTGEHFPLSQTEYLQWYTIIGGLQAVFAVTLNAIIMFGGLASAKYFHSAALDGVMRAPMSFFDSQPIGRILNRMSKDIEVVDNQLSMTVFFFFVGLCFCIAQIVVVIYASPYMLILMSVIALIFVFMFSLYQRSNRELRRLMSIERSPLLAHVSETLSGMITVRACAAQDRFLERQRVLLDRSNRPPYYRFMATIWLHLRMEAMSATVTLLLGLLGIYNLVGPSAIGLALSYSTSLGISINMVLTDAANLEAEFSTVERLNHYITYLPEEARREFDTDPKEKEWPTAGAIDISELDVAYPSRPDHPVIKNLTLEVKPGEKVGVVGRTGSGKSTLMTALFRIVESSKGSIKIDGVDIATVGLKTLRSRLQIIPQEPVLFTGTIRSNLDVEGTHSDSDVWDVLERIGLKEYVTSLPERLEAPVAENGENLSVGQRQLICLGRAILVKPVVLVMDEATASVDAEADKLIQASIKTHFARTTVLSIAHRLNTIADFDRVLVLQDGERIEFDSPHALLQRPETLFSRLADATGAANAQLLREIAARKAGEQ</sequence>
<dbReference type="Gene3D" id="3.40.50.300">
    <property type="entry name" value="P-loop containing nucleotide triphosphate hydrolases"/>
    <property type="match status" value="2"/>
</dbReference>
<keyword evidence="8 10" id="KW-0472">Membrane</keyword>
<feature type="transmembrane region" description="Helical" evidence="10">
    <location>
        <begin position="879"/>
        <end position="902"/>
    </location>
</feature>
<evidence type="ECO:0000259" key="13">
    <source>
        <dbReference type="PROSITE" id="PS50929"/>
    </source>
</evidence>
<dbReference type="SMART" id="SM00382">
    <property type="entry name" value="AAA"/>
    <property type="match status" value="2"/>
</dbReference>
<feature type="signal peptide" evidence="11">
    <location>
        <begin position="1"/>
        <end position="30"/>
    </location>
</feature>
<dbReference type="Pfam" id="PF00664">
    <property type="entry name" value="ABC_membrane"/>
    <property type="match status" value="2"/>
</dbReference>
<dbReference type="PROSITE" id="PS50929">
    <property type="entry name" value="ABC_TM1F"/>
    <property type="match status" value="2"/>
</dbReference>
<evidence type="ECO:0000256" key="9">
    <source>
        <dbReference type="SAM" id="MobiDB-lite"/>
    </source>
</evidence>
<evidence type="ECO:0000256" key="6">
    <source>
        <dbReference type="ARBA" id="ARBA00022840"/>
    </source>
</evidence>
<feature type="transmembrane region" description="Helical" evidence="10">
    <location>
        <begin position="768"/>
        <end position="788"/>
    </location>
</feature>
<evidence type="ECO:0000259" key="12">
    <source>
        <dbReference type="PROSITE" id="PS50893"/>
    </source>
</evidence>
<keyword evidence="2" id="KW-0813">Transport</keyword>
<organism evidence="14 15">
    <name type="scientific">Polyrhizophydium stewartii</name>
    <dbReference type="NCBI Taxonomy" id="2732419"/>
    <lineage>
        <taxon>Eukaryota</taxon>
        <taxon>Fungi</taxon>
        <taxon>Fungi incertae sedis</taxon>
        <taxon>Chytridiomycota</taxon>
        <taxon>Chytridiomycota incertae sedis</taxon>
        <taxon>Chytridiomycetes</taxon>
        <taxon>Rhizophydiales</taxon>
        <taxon>Rhizophydiales incertae sedis</taxon>
        <taxon>Polyrhizophydium</taxon>
    </lineage>
</organism>
<feature type="transmembrane region" description="Helical" evidence="10">
    <location>
        <begin position="225"/>
        <end position="245"/>
    </location>
</feature>
<dbReference type="PANTHER" id="PTHR24223:SF443">
    <property type="entry name" value="MULTIDRUG-RESISTANCE LIKE PROTEIN 1, ISOFORM I"/>
    <property type="match status" value="1"/>
</dbReference>
<evidence type="ECO:0000256" key="8">
    <source>
        <dbReference type="ARBA" id="ARBA00023136"/>
    </source>
</evidence>
<feature type="domain" description="ABC transporter" evidence="12">
    <location>
        <begin position="452"/>
        <end position="681"/>
    </location>
</feature>
<evidence type="ECO:0000256" key="4">
    <source>
        <dbReference type="ARBA" id="ARBA00022737"/>
    </source>
</evidence>
<dbReference type="SUPFAM" id="SSF90123">
    <property type="entry name" value="ABC transporter transmembrane region"/>
    <property type="match status" value="2"/>
</dbReference>
<evidence type="ECO:0000256" key="3">
    <source>
        <dbReference type="ARBA" id="ARBA00022692"/>
    </source>
</evidence>
<reference evidence="14 15" key="1">
    <citation type="submission" date="2023-09" db="EMBL/GenBank/DDBJ databases">
        <title>Pangenome analysis of Batrachochytrium dendrobatidis and related Chytrids.</title>
        <authorList>
            <person name="Yacoub M.N."/>
            <person name="Stajich J.E."/>
            <person name="James T.Y."/>
        </authorList>
    </citation>
    <scope>NUCLEOTIDE SEQUENCE [LARGE SCALE GENOMIC DNA]</scope>
    <source>
        <strain evidence="14 15">JEL0888</strain>
    </source>
</reference>
<name>A0ABR4N158_9FUNG</name>
<protein>
    <submittedName>
        <fullName evidence="14">Uncharacterized protein</fullName>
    </submittedName>
</protein>
<dbReference type="InterPro" id="IPR003593">
    <property type="entry name" value="AAA+_ATPase"/>
</dbReference>
<feature type="chain" id="PRO_5046972670" evidence="11">
    <location>
        <begin position="31"/>
        <end position="1340"/>
    </location>
</feature>
<dbReference type="CDD" id="cd18579">
    <property type="entry name" value="ABC_6TM_ABCC_D1"/>
    <property type="match status" value="1"/>
</dbReference>
<dbReference type="PROSITE" id="PS00211">
    <property type="entry name" value="ABC_TRANSPORTER_1"/>
    <property type="match status" value="2"/>
</dbReference>
<feature type="domain" description="ABC transporter" evidence="12">
    <location>
        <begin position="1086"/>
        <end position="1319"/>
    </location>
</feature>
<keyword evidence="15" id="KW-1185">Reference proteome</keyword>
<feature type="transmembrane region" description="Helical" evidence="10">
    <location>
        <begin position="1002"/>
        <end position="1026"/>
    </location>
</feature>
<feature type="transmembrane region" description="Helical" evidence="10">
    <location>
        <begin position="297"/>
        <end position="330"/>
    </location>
</feature>
<proteinExistence type="predicted"/>
<feature type="region of interest" description="Disordered" evidence="9">
    <location>
        <begin position="414"/>
        <end position="449"/>
    </location>
</feature>
<comment type="caution">
    <text evidence="14">The sequence shown here is derived from an EMBL/GenBank/DDBJ whole genome shotgun (WGS) entry which is preliminary data.</text>
</comment>
<feature type="region of interest" description="Disordered" evidence="9">
    <location>
        <begin position="724"/>
        <end position="743"/>
    </location>
</feature>
<feature type="transmembrane region" description="Helical" evidence="10">
    <location>
        <begin position="82"/>
        <end position="107"/>
    </location>
</feature>
<evidence type="ECO:0000256" key="1">
    <source>
        <dbReference type="ARBA" id="ARBA00004128"/>
    </source>
</evidence>
<evidence type="ECO:0000256" key="7">
    <source>
        <dbReference type="ARBA" id="ARBA00022989"/>
    </source>
</evidence>
<dbReference type="InterPro" id="IPR011527">
    <property type="entry name" value="ABC1_TM_dom"/>
</dbReference>
<keyword evidence="6" id="KW-0067">ATP-binding</keyword>
<feature type="domain" description="ABC transmembrane type-1" evidence="13">
    <location>
        <begin position="773"/>
        <end position="1046"/>
    </location>
</feature>
<dbReference type="CDD" id="cd03244">
    <property type="entry name" value="ABCC_MRP_domain2"/>
    <property type="match status" value="1"/>
</dbReference>
<keyword evidence="7 10" id="KW-1133">Transmembrane helix</keyword>
<dbReference type="PANTHER" id="PTHR24223">
    <property type="entry name" value="ATP-BINDING CASSETTE SUB-FAMILY C"/>
    <property type="match status" value="1"/>
</dbReference>
<dbReference type="Proteomes" id="UP001527925">
    <property type="component" value="Unassembled WGS sequence"/>
</dbReference>
<feature type="region of interest" description="Disordered" evidence="9">
    <location>
        <begin position="686"/>
        <end position="711"/>
    </location>
</feature>
<evidence type="ECO:0000313" key="14">
    <source>
        <dbReference type="EMBL" id="KAL2913256.1"/>
    </source>
</evidence>
<feature type="transmembrane region" description="Helical" evidence="10">
    <location>
        <begin position="202"/>
        <end position="219"/>
    </location>
</feature>
<dbReference type="EMBL" id="JADGIZ020000049">
    <property type="protein sequence ID" value="KAL2913256.1"/>
    <property type="molecule type" value="Genomic_DNA"/>
</dbReference>
<dbReference type="Pfam" id="PF00005">
    <property type="entry name" value="ABC_tran"/>
    <property type="match status" value="2"/>
</dbReference>
<dbReference type="InterPro" id="IPR036640">
    <property type="entry name" value="ABC1_TM_sf"/>
</dbReference>
<dbReference type="InterPro" id="IPR003439">
    <property type="entry name" value="ABC_transporter-like_ATP-bd"/>
</dbReference>
<dbReference type="InterPro" id="IPR027417">
    <property type="entry name" value="P-loop_NTPase"/>
</dbReference>
<feature type="compositionally biased region" description="Acidic residues" evidence="9">
    <location>
        <begin position="727"/>
        <end position="737"/>
    </location>
</feature>
<dbReference type="InterPro" id="IPR017871">
    <property type="entry name" value="ABC_transporter-like_CS"/>
</dbReference>
<keyword evidence="3 10" id="KW-0812">Transmembrane</keyword>
<gene>
    <name evidence="14" type="ORF">HK105_207258</name>
</gene>
<keyword evidence="5" id="KW-0547">Nucleotide-binding</keyword>
<keyword evidence="11" id="KW-0732">Signal</keyword>
<evidence type="ECO:0000256" key="10">
    <source>
        <dbReference type="SAM" id="Phobius"/>
    </source>
</evidence>